<comment type="pathway">
    <text evidence="11">Amino-acid biosynthesis; L-methionine biosynthesis via salvage pathway; L-methionine from S-methyl-5-thio-alpha-D-ribose 1-phosphate: step 5/6.</text>
</comment>
<keyword evidence="2 11" id="KW-0963">Cytoplasm</keyword>
<proteinExistence type="inferred from homology"/>
<evidence type="ECO:0000256" key="4">
    <source>
        <dbReference type="ARBA" id="ARBA00022605"/>
    </source>
</evidence>
<keyword evidence="5 11" id="KW-0479">Metal-binding</keyword>
<keyword evidence="6 11" id="KW-0223">Dioxygenase</keyword>
<dbReference type="UniPathway" id="UPA00904">
    <property type="reaction ID" value="UER00878"/>
</dbReference>
<dbReference type="Gene3D" id="2.60.120.10">
    <property type="entry name" value="Jelly Rolls"/>
    <property type="match status" value="1"/>
</dbReference>
<protein>
    <recommendedName>
        <fullName evidence="11">Acireductone dioxygenase</fullName>
    </recommendedName>
    <alternativeName>
        <fullName evidence="11">Acireductone dioxygenase (Fe(2+)-requiring)</fullName>
        <shortName evidence="11">ARD'</shortName>
        <shortName evidence="11">Fe-ARD</shortName>
        <ecNumber evidence="11">1.13.11.54</ecNumber>
    </alternativeName>
    <alternativeName>
        <fullName evidence="11">Acireductone dioxygenase (Ni(2+)-requiring)</fullName>
        <shortName evidence="11">ARD</shortName>
        <shortName evidence="11">Ni-ARD</shortName>
        <ecNumber evidence="11">1.13.11.53</ecNumber>
    </alternativeName>
</protein>
<evidence type="ECO:0000256" key="10">
    <source>
        <dbReference type="ARBA" id="ARBA00023242"/>
    </source>
</evidence>
<evidence type="ECO:0000256" key="9">
    <source>
        <dbReference type="ARBA" id="ARBA00023167"/>
    </source>
</evidence>
<feature type="binding site" evidence="11">
    <location>
        <position position="94"/>
    </location>
    <ligand>
        <name>Ni(2+)</name>
        <dbReference type="ChEBI" id="CHEBI:49786"/>
        <note>for nickel-dependent acireductone dioxygenase activity</note>
    </ligand>
</feature>
<dbReference type="FunFam" id="2.60.120.10:FF:000099">
    <property type="entry name" value="1,2-dihydroxy-3-keto-5-methylthiopentene dioxygenase"/>
    <property type="match status" value="1"/>
</dbReference>
<evidence type="ECO:0000313" key="13">
    <source>
        <dbReference type="EMBL" id="CAD7241552.1"/>
    </source>
</evidence>
<dbReference type="InterPro" id="IPR027496">
    <property type="entry name" value="ARD_euk"/>
</dbReference>
<feature type="binding site" evidence="11">
    <location>
        <position position="94"/>
    </location>
    <ligand>
        <name>Fe(2+)</name>
        <dbReference type="ChEBI" id="CHEBI:29033"/>
        <note>for iron-dependent acireductone dioxygenase activity</note>
    </ligand>
</feature>
<dbReference type="Proteomes" id="UP000677054">
    <property type="component" value="Unassembled WGS sequence"/>
</dbReference>
<comment type="function">
    <text evidence="11">Catalyzes 2 different reactions between oxygen and the acireductone 1,2-dihydroxy-3-keto-5-methylthiopentene (DHK-MTPene) depending upon the metal bound in the active site. Fe-containing acireductone dioxygenase (Fe-ARD) produces formate and 2-keto-4-methylthiobutyrate (KMTB), the alpha-ketoacid precursor of methionine in the methionine recycle pathway. Ni-containing acireductone dioxygenase (Ni-ARD) produces methylthiopropionate, carbon monoxide and formate, and does not lie on the methionine recycle pathway.</text>
</comment>
<dbReference type="HAMAP" id="MF_03154">
    <property type="entry name" value="Salvage_MtnD_euk"/>
    <property type="match status" value="1"/>
</dbReference>
<comment type="catalytic activity">
    <reaction evidence="1 11">
        <text>1,2-dihydroxy-5-(methylsulfanyl)pent-1-en-3-one + O2 = 4-methylsulfanyl-2-oxobutanoate + formate + 2 H(+)</text>
        <dbReference type="Rhea" id="RHEA:24504"/>
        <dbReference type="ChEBI" id="CHEBI:15378"/>
        <dbReference type="ChEBI" id="CHEBI:15379"/>
        <dbReference type="ChEBI" id="CHEBI:15740"/>
        <dbReference type="ChEBI" id="CHEBI:16723"/>
        <dbReference type="ChEBI" id="CHEBI:49252"/>
        <dbReference type="EC" id="1.13.11.54"/>
    </reaction>
</comment>
<evidence type="ECO:0000256" key="11">
    <source>
        <dbReference type="HAMAP-Rule" id="MF_03154"/>
    </source>
</evidence>
<comment type="similarity">
    <text evidence="11">Belongs to the acireductone dioxygenase (ARD) family.</text>
</comment>
<feature type="binding site" evidence="11">
    <location>
        <position position="90"/>
    </location>
    <ligand>
        <name>Ni(2+)</name>
        <dbReference type="ChEBI" id="CHEBI:49786"/>
        <note>for nickel-dependent acireductone dioxygenase activity</note>
    </ligand>
</feature>
<dbReference type="PANTHER" id="PTHR23418:SF0">
    <property type="entry name" value="ACIREDUCTONE DIOXYGENASE"/>
    <property type="match status" value="1"/>
</dbReference>
<evidence type="ECO:0000256" key="3">
    <source>
        <dbReference type="ARBA" id="ARBA00022596"/>
    </source>
</evidence>
<dbReference type="InterPro" id="IPR011051">
    <property type="entry name" value="RmlC_Cupin_sf"/>
</dbReference>
<organism evidence="13">
    <name type="scientific">Darwinula stevensoni</name>
    <dbReference type="NCBI Taxonomy" id="69355"/>
    <lineage>
        <taxon>Eukaryota</taxon>
        <taxon>Metazoa</taxon>
        <taxon>Ecdysozoa</taxon>
        <taxon>Arthropoda</taxon>
        <taxon>Crustacea</taxon>
        <taxon>Oligostraca</taxon>
        <taxon>Ostracoda</taxon>
        <taxon>Podocopa</taxon>
        <taxon>Podocopida</taxon>
        <taxon>Darwinulocopina</taxon>
        <taxon>Darwinuloidea</taxon>
        <taxon>Darwinulidae</taxon>
        <taxon>Darwinula</taxon>
    </lineage>
</organism>
<evidence type="ECO:0000256" key="2">
    <source>
        <dbReference type="ARBA" id="ARBA00022490"/>
    </source>
</evidence>
<dbReference type="PANTHER" id="PTHR23418">
    <property type="entry name" value="ACIREDUCTONE DIOXYGENASE"/>
    <property type="match status" value="1"/>
</dbReference>
<evidence type="ECO:0000256" key="7">
    <source>
        <dbReference type="ARBA" id="ARBA00023002"/>
    </source>
</evidence>
<dbReference type="GO" id="GO:0005506">
    <property type="term" value="F:iron ion binding"/>
    <property type="evidence" value="ECO:0007669"/>
    <property type="project" value="UniProtKB-UniRule"/>
</dbReference>
<comment type="cofactor">
    <cofactor evidence="11">
        <name>Fe(2+)</name>
        <dbReference type="ChEBI" id="CHEBI:29033"/>
    </cofactor>
    <cofactor evidence="11">
        <name>Ni(2+)</name>
        <dbReference type="ChEBI" id="CHEBI:49786"/>
    </cofactor>
    <text evidence="11">Binds either 1 Fe or Ni cation per monomer. Iron-binding promotes an acireductone dioxygenase reaction producing 2-keto-4-methylthiobutyrate, while nickel-binding promotes an acireductone dioxygenase reaction producing 3-(methylsulfanyl)propanoate.</text>
</comment>
<evidence type="ECO:0000256" key="12">
    <source>
        <dbReference type="SAM" id="MobiDB-lite"/>
    </source>
</evidence>
<gene>
    <name evidence="13" type="ORF">DSTB1V02_LOCUS1540</name>
</gene>
<dbReference type="GO" id="GO:0019509">
    <property type="term" value="P:L-methionine salvage from methylthioadenosine"/>
    <property type="evidence" value="ECO:0007669"/>
    <property type="project" value="UniProtKB-UniRule"/>
</dbReference>
<feature type="region of interest" description="Disordered" evidence="12">
    <location>
        <begin position="165"/>
        <end position="188"/>
    </location>
</feature>
<evidence type="ECO:0000313" key="14">
    <source>
        <dbReference type="Proteomes" id="UP000677054"/>
    </source>
</evidence>
<dbReference type="InterPro" id="IPR014710">
    <property type="entry name" value="RmlC-like_jellyroll"/>
</dbReference>
<evidence type="ECO:0000256" key="5">
    <source>
        <dbReference type="ARBA" id="ARBA00022723"/>
    </source>
</evidence>
<dbReference type="CDD" id="cd02232">
    <property type="entry name" value="cupin_ARD"/>
    <property type="match status" value="1"/>
</dbReference>
<dbReference type="EMBL" id="CAJPEV010000147">
    <property type="protein sequence ID" value="CAG0881386.1"/>
    <property type="molecule type" value="Genomic_DNA"/>
</dbReference>
<feature type="binding site" evidence="11">
    <location>
        <position position="88"/>
    </location>
    <ligand>
        <name>Fe(2+)</name>
        <dbReference type="ChEBI" id="CHEBI:29033"/>
        <note>for iron-dependent acireductone dioxygenase activity</note>
    </ligand>
</feature>
<dbReference type="OrthoDB" id="1867259at2759"/>
<keyword evidence="4 11" id="KW-0028">Amino-acid biosynthesis</keyword>
<dbReference type="AlphaFoldDB" id="A0A7R8X6K3"/>
<feature type="binding site" evidence="11">
    <location>
        <position position="90"/>
    </location>
    <ligand>
        <name>Fe(2+)</name>
        <dbReference type="ChEBI" id="CHEBI:29033"/>
        <note>for iron-dependent acireductone dioxygenase activity</note>
    </ligand>
</feature>
<dbReference type="EC" id="1.13.11.53" evidence="11"/>
<keyword evidence="14" id="KW-1185">Reference proteome</keyword>
<comment type="catalytic activity">
    <reaction evidence="11">
        <text>1,2-dihydroxy-5-(methylsulfanyl)pent-1-en-3-one + O2 = 3-(methylsulfanyl)propanoate + CO + formate + 2 H(+)</text>
        <dbReference type="Rhea" id="RHEA:14161"/>
        <dbReference type="ChEBI" id="CHEBI:15378"/>
        <dbReference type="ChEBI" id="CHEBI:15379"/>
        <dbReference type="ChEBI" id="CHEBI:15740"/>
        <dbReference type="ChEBI" id="CHEBI:17245"/>
        <dbReference type="ChEBI" id="CHEBI:49016"/>
        <dbReference type="ChEBI" id="CHEBI:49252"/>
        <dbReference type="EC" id="1.13.11.53"/>
    </reaction>
</comment>
<dbReference type="InterPro" id="IPR004313">
    <property type="entry name" value="ARD"/>
</dbReference>
<dbReference type="EC" id="1.13.11.54" evidence="11"/>
<keyword evidence="10 11" id="KW-0539">Nucleus</keyword>
<evidence type="ECO:0000256" key="8">
    <source>
        <dbReference type="ARBA" id="ARBA00023004"/>
    </source>
</evidence>
<dbReference type="GO" id="GO:0010308">
    <property type="term" value="F:acireductone dioxygenase (Ni2+-requiring) activity"/>
    <property type="evidence" value="ECO:0007669"/>
    <property type="project" value="UniProtKB-UniRule"/>
</dbReference>
<dbReference type="SUPFAM" id="SSF51182">
    <property type="entry name" value="RmlC-like cupins"/>
    <property type="match status" value="1"/>
</dbReference>
<keyword evidence="8 11" id="KW-0408">Iron</keyword>
<comment type="subcellular location">
    <subcellularLocation>
        <location evidence="11">Cytoplasm</location>
    </subcellularLocation>
    <subcellularLocation>
        <location evidence="11">Nucleus</location>
    </subcellularLocation>
</comment>
<dbReference type="Pfam" id="PF03079">
    <property type="entry name" value="ARD"/>
    <property type="match status" value="1"/>
</dbReference>
<keyword evidence="3 11" id="KW-0533">Nickel</keyword>
<evidence type="ECO:0000256" key="1">
    <source>
        <dbReference type="ARBA" id="ARBA00000428"/>
    </source>
</evidence>
<accession>A0A7R8X6K3</accession>
<name>A0A7R8X6K3_9CRUS</name>
<keyword evidence="9 11" id="KW-0486">Methionine biosynthesis</keyword>
<dbReference type="GO" id="GO:0010309">
    <property type="term" value="F:acireductone dioxygenase [iron(II)-requiring] activity"/>
    <property type="evidence" value="ECO:0007669"/>
    <property type="project" value="UniProtKB-UniRule"/>
</dbReference>
<feature type="binding site" evidence="11">
    <location>
        <position position="88"/>
    </location>
    <ligand>
        <name>Ni(2+)</name>
        <dbReference type="ChEBI" id="CHEBI:49786"/>
        <note>for nickel-dependent acireductone dioxygenase activity</note>
    </ligand>
</feature>
<feature type="binding site" evidence="11">
    <location>
        <position position="133"/>
    </location>
    <ligand>
        <name>Ni(2+)</name>
        <dbReference type="ChEBI" id="CHEBI:49786"/>
        <note>for nickel-dependent acireductone dioxygenase activity</note>
    </ligand>
</feature>
<sequence>MVRAWFMADVTGKDQRDPLMLDPPEDVDLEYLREHTHVLYFKLDPKNYEEELGKIRKERGYTYQDELICSPDKLPNYEDKLKMFFVEHLHRDEEIRFVLEGSGYFDVRDPEDRWIRIHVLPGDLLVLPAGIYHRFTLDHTTQSVFGESKKDVLEEMPEEDVRIGRTHEDEDNMKSQEEQDHPVEVCIH</sequence>
<keyword evidence="7 11" id="KW-0560">Oxidoreductase</keyword>
<evidence type="ECO:0000256" key="6">
    <source>
        <dbReference type="ARBA" id="ARBA00022964"/>
    </source>
</evidence>
<dbReference type="GO" id="GO:0005737">
    <property type="term" value="C:cytoplasm"/>
    <property type="evidence" value="ECO:0007669"/>
    <property type="project" value="UniProtKB-SubCell"/>
</dbReference>
<dbReference type="GO" id="GO:0005634">
    <property type="term" value="C:nucleus"/>
    <property type="evidence" value="ECO:0007669"/>
    <property type="project" value="UniProtKB-SubCell"/>
</dbReference>
<dbReference type="GO" id="GO:0016151">
    <property type="term" value="F:nickel cation binding"/>
    <property type="evidence" value="ECO:0007669"/>
    <property type="project" value="UniProtKB-UniRule"/>
</dbReference>
<feature type="binding site" evidence="11">
    <location>
        <position position="133"/>
    </location>
    <ligand>
        <name>Fe(2+)</name>
        <dbReference type="ChEBI" id="CHEBI:29033"/>
        <note>for iron-dependent acireductone dioxygenase activity</note>
    </ligand>
</feature>
<reference evidence="13" key="1">
    <citation type="submission" date="2020-11" db="EMBL/GenBank/DDBJ databases">
        <authorList>
            <person name="Tran Van P."/>
        </authorList>
    </citation>
    <scope>NUCLEOTIDE SEQUENCE</scope>
</reference>
<dbReference type="EMBL" id="LR899664">
    <property type="protein sequence ID" value="CAD7241552.1"/>
    <property type="molecule type" value="Genomic_DNA"/>
</dbReference>